<evidence type="ECO:0000313" key="1">
    <source>
        <dbReference type="EMBL" id="AKD57682.1"/>
    </source>
</evidence>
<protein>
    <submittedName>
        <fullName evidence="1">Phosphoribosylpyrophosphate synthetase</fullName>
    </submittedName>
</protein>
<reference evidence="1 2" key="1">
    <citation type="journal article" date="2014" name="Curr. Microbiol.">
        <title>Spirosoma radiotolerans sp. nov., a gamma-radiation-resistant bacterium isolated from gamma ray-irradiated soil.</title>
        <authorList>
            <person name="Lee J.J."/>
            <person name="Srinivasan S."/>
            <person name="Lim S."/>
            <person name="Joe M."/>
            <person name="Im S."/>
            <person name="Bae S.I."/>
            <person name="Park K.R."/>
            <person name="Han J.H."/>
            <person name="Park S.H."/>
            <person name="Joo B.M."/>
            <person name="Park S.J."/>
            <person name="Kim M.K."/>
        </authorList>
    </citation>
    <scope>NUCLEOTIDE SEQUENCE [LARGE SCALE GENOMIC DNA]</scope>
    <source>
        <strain evidence="1 2">DG5A</strain>
    </source>
</reference>
<keyword evidence="2" id="KW-1185">Reference proteome</keyword>
<dbReference type="EMBL" id="CP010429">
    <property type="protein sequence ID" value="AKD57682.1"/>
    <property type="molecule type" value="Genomic_DNA"/>
</dbReference>
<dbReference type="HOGENOM" id="CLU_152583_0_0_10"/>
<dbReference type="Proteomes" id="UP000033054">
    <property type="component" value="Chromosome"/>
</dbReference>
<dbReference type="KEGG" id="srd:SD10_25110"/>
<dbReference type="STRING" id="1379870.SD10_25110"/>
<accession>A0A0E3V9H9</accession>
<dbReference type="PATRIC" id="fig|1379870.5.peg.5433"/>
<evidence type="ECO:0000313" key="2">
    <source>
        <dbReference type="Proteomes" id="UP000033054"/>
    </source>
</evidence>
<dbReference type="OrthoDB" id="8418771at2"/>
<gene>
    <name evidence="1" type="ORF">SD10_25110</name>
</gene>
<dbReference type="AlphaFoldDB" id="A0A0E3V9H9"/>
<sequence>MHSYETLTEALEGLRQQGFTQDYNLKSDHLHCQPDDIQLRPADFDVVDVYRFEGMTDPGDESVLYAIEAKNGNKGVLVDAYGAYSESISPEMAKKLQYTAEN</sequence>
<organism evidence="1 2">
    <name type="scientific">Spirosoma radiotolerans</name>
    <dbReference type="NCBI Taxonomy" id="1379870"/>
    <lineage>
        <taxon>Bacteria</taxon>
        <taxon>Pseudomonadati</taxon>
        <taxon>Bacteroidota</taxon>
        <taxon>Cytophagia</taxon>
        <taxon>Cytophagales</taxon>
        <taxon>Cytophagaceae</taxon>
        <taxon>Spirosoma</taxon>
    </lineage>
</organism>
<dbReference type="RefSeq" id="WP_046577756.1">
    <property type="nucleotide sequence ID" value="NZ_CP010429.1"/>
</dbReference>
<proteinExistence type="predicted"/>
<name>A0A0E3V9H9_9BACT</name>